<sequence length="349" mass="39272">MDKSIEKIINPPWLNSIRKMEKQLSLAASVFQESETIRTIRKLSETSRLASLAFNESELMKSARIAADSSRLASHTFHESDAMKSIRQMTESTRLATLALQESDAMRSFKAVAESARLSSLAFQQSDFAKQLKRFEKTSQLASIALQQSEAFKQISQISNLASFKALASLDNSPFPESVALVFTSEMGKTDTIDESLIEIDAQISAEVYSQTDFNALSDKTKSILLYLYHYYFLPILLSCLSAYMMTNAVEARKELESISTPTEVRQFTRAANSNFDRSSLKGFRVTTVQSLHFREGPSMKSEIITTLPIGSLVEVIDKSHRSWLLVEVEIDGVLDQGWVSRRYTAYFK</sequence>
<dbReference type="EMBL" id="JBAKAX010000006">
    <property type="protein sequence ID" value="MEL0604094.1"/>
    <property type="molecule type" value="Genomic_DNA"/>
</dbReference>
<accession>A0ACC6R2G1</accession>
<organism evidence="1 2">
    <name type="scientific">Pseudoalteromonas undina</name>
    <dbReference type="NCBI Taxonomy" id="43660"/>
    <lineage>
        <taxon>Bacteria</taxon>
        <taxon>Pseudomonadati</taxon>
        <taxon>Pseudomonadota</taxon>
        <taxon>Gammaproteobacteria</taxon>
        <taxon>Alteromonadales</taxon>
        <taxon>Pseudoalteromonadaceae</taxon>
        <taxon>Pseudoalteromonas</taxon>
    </lineage>
</organism>
<reference evidence="1" key="1">
    <citation type="submission" date="2024-02" db="EMBL/GenBank/DDBJ databases">
        <title>Bacteria isolated from the canopy kelp, Nereocystis luetkeana.</title>
        <authorList>
            <person name="Pfister C.A."/>
            <person name="Younker I.T."/>
            <person name="Light S.H."/>
        </authorList>
    </citation>
    <scope>NUCLEOTIDE SEQUENCE</scope>
    <source>
        <strain evidence="1">TN.2.01</strain>
    </source>
</reference>
<evidence type="ECO:0000313" key="2">
    <source>
        <dbReference type="Proteomes" id="UP001374952"/>
    </source>
</evidence>
<dbReference type="Proteomes" id="UP001374952">
    <property type="component" value="Unassembled WGS sequence"/>
</dbReference>
<proteinExistence type="predicted"/>
<comment type="caution">
    <text evidence="1">The sequence shown here is derived from an EMBL/GenBank/DDBJ whole genome shotgun (WGS) entry which is preliminary data.</text>
</comment>
<keyword evidence="2" id="KW-1185">Reference proteome</keyword>
<evidence type="ECO:0000313" key="1">
    <source>
        <dbReference type="EMBL" id="MEL0604094.1"/>
    </source>
</evidence>
<protein>
    <submittedName>
        <fullName evidence="1">SH3 domain-containing protein</fullName>
    </submittedName>
</protein>
<gene>
    <name evidence="1" type="ORF">V6250_07935</name>
</gene>
<name>A0ACC6R2G1_9GAMM</name>